<gene>
    <name evidence="2" type="ORF">PFL1_05668</name>
</gene>
<dbReference type="Proteomes" id="UP000053664">
    <property type="component" value="Unassembled WGS sequence"/>
</dbReference>
<name>A0A061H326_9BASI</name>
<dbReference type="RefSeq" id="XP_007881395.1">
    <property type="nucleotide sequence ID" value="XM_007883204.1"/>
</dbReference>
<feature type="compositionally biased region" description="Low complexity" evidence="1">
    <location>
        <begin position="394"/>
        <end position="416"/>
    </location>
</feature>
<protein>
    <submittedName>
        <fullName evidence="2">Uncharacterized protein</fullName>
    </submittedName>
</protein>
<sequence>MSGTRSEGLGPLGQLRSRAFPSSRASHLASSDHMRLRDRSESDVSGDLKHYYSPSSTSLDRATALRELQVAMLRSGRIEFRRAGSAALEMQEELRKLVGDHTPPATAAVYNERLLASSCAIFRYDTSYKDDFLRFQNIAPRYSADSSTGEQPPAAMSSRPNAAPVASCSSDTKRKRASASSSSKGRSEEAPKAFVVATYSYDETHKGWMIHLATTPSNPLPSTVALLCDPKTRRTASTAKDRTDGHIATVDRRKKDPTFVSCRVTDFGRVECHYQAAMEGLLSLLSEAIRRFSFSNHLLVDAHLVHFCASAPQHARQPEGISRTGNLADADADTLLMRGDGKVWDEVLAILEFKDDNRPKSGQNATRRPAATSASDSSVQHDGTEALGVSNDASSSGVSESTRSGGQSRSSSNRARAFSENGLSQLMVYARSIIGSNPGFASVYAFLFCRAQCRIYHFSPDHVVQICNAGVDDDPVVLYRAAALLLGLQMDSFSGFVRYRRAVTVSPDKMLYIQLPPEEARSDRQYLAVRIKETPVVTSCHSGILAHRNTQVLKAEVKAEGEDEWQLATIKVSFLTDYDRFTEGRALRRLNAPLETGAAQDASTRQKDEIRRQAYPQLIAHGTLYFSVEESGLGIFGPELHRAATTHAKCWPEDRLGFRVDSANALFTPRTGADRKPAIVITRYRESADISRVPAWELPAVIADAIYTLDTVGRPREIAHGDMSSGNLRYFLDQGPGSVPGEADGGDADEGDQGSAASSDHLGPPIAFIIDLGEAWIDGRQGEGQRERQTQRMAFSGTQLFWPLKVYRNHEAYLNLQLMEDSGIEGVGMQLEASLAPLDANDDIESSLLVLAYELANRLELRHHRTTGVADEGDSEAERWRAMSFAERLRHFGNSTSRVAFVYNTFRDPRPPGTSDELDTDERDDAGKALGRIRRDMMACLMKCGEGGESVAGAVTDIVAILRRLSDELRPYGDLLSPLRLGPVY</sequence>
<reference evidence="2 3" key="1">
    <citation type="journal article" date="2013" name="Plant Cell">
        <title>The transition from a phytopathogenic smut ancestor to an anamorphic biocontrol agent deciphered by comparative whole-genome analysis.</title>
        <authorList>
            <person name="Lefebvre F."/>
            <person name="Joly D.L."/>
            <person name="Labbe C."/>
            <person name="Teichmann B."/>
            <person name="Linning R."/>
            <person name="Belzile F."/>
            <person name="Bakkeren G."/>
            <person name="Belanger R.R."/>
        </authorList>
    </citation>
    <scope>NUCLEOTIDE SEQUENCE [LARGE SCALE GENOMIC DNA]</scope>
    <source>
        <strain evidence="2 3">PF-1</strain>
    </source>
</reference>
<dbReference type="HOGENOM" id="CLU_302699_0_0_1"/>
<feature type="region of interest" description="Disordered" evidence="1">
    <location>
        <begin position="142"/>
        <end position="187"/>
    </location>
</feature>
<proteinExistence type="predicted"/>
<accession>A0A061H326</accession>
<organism evidence="2 3">
    <name type="scientific">Pseudozyma flocculosa PF-1</name>
    <dbReference type="NCBI Taxonomy" id="1277687"/>
    <lineage>
        <taxon>Eukaryota</taxon>
        <taxon>Fungi</taxon>
        <taxon>Dikarya</taxon>
        <taxon>Basidiomycota</taxon>
        <taxon>Ustilaginomycotina</taxon>
        <taxon>Ustilaginomycetes</taxon>
        <taxon>Ustilaginales</taxon>
        <taxon>Ustilaginaceae</taxon>
        <taxon>Pseudozyma</taxon>
    </lineage>
</organism>
<evidence type="ECO:0000313" key="2">
    <source>
        <dbReference type="EMBL" id="EPQ26689.1"/>
    </source>
</evidence>
<feature type="compositionally biased region" description="Basic and acidic residues" evidence="1">
    <location>
        <begin position="30"/>
        <end position="47"/>
    </location>
</feature>
<feature type="region of interest" description="Disordered" evidence="1">
    <location>
        <begin position="734"/>
        <end position="762"/>
    </location>
</feature>
<evidence type="ECO:0000256" key="1">
    <source>
        <dbReference type="SAM" id="MobiDB-lite"/>
    </source>
</evidence>
<evidence type="ECO:0000313" key="3">
    <source>
        <dbReference type="Proteomes" id="UP000053664"/>
    </source>
</evidence>
<dbReference type="GeneID" id="19319755"/>
<feature type="region of interest" description="Disordered" evidence="1">
    <location>
        <begin position="1"/>
        <end position="47"/>
    </location>
</feature>
<dbReference type="AlphaFoldDB" id="A0A061H326"/>
<feature type="compositionally biased region" description="Polar residues" evidence="1">
    <location>
        <begin position="360"/>
        <end position="381"/>
    </location>
</feature>
<dbReference type="EMBL" id="KE361643">
    <property type="protein sequence ID" value="EPQ26689.1"/>
    <property type="molecule type" value="Genomic_DNA"/>
</dbReference>
<feature type="region of interest" description="Disordered" evidence="1">
    <location>
        <begin position="358"/>
        <end position="416"/>
    </location>
</feature>
<dbReference type="KEGG" id="pfp:PFL1_05668"/>
<dbReference type="OrthoDB" id="10675156at2759"/>